<keyword evidence="11" id="KW-0809">Transit peptide</keyword>
<dbReference type="FunFam" id="3.30.830.10:FF:000011">
    <property type="entry name" value="Presequence protease, mitochondrial"/>
    <property type="match status" value="1"/>
</dbReference>
<evidence type="ECO:0000256" key="2">
    <source>
        <dbReference type="ARBA" id="ARBA00004305"/>
    </source>
</evidence>
<keyword evidence="9" id="KW-0378">Hydrolase</keyword>
<sequence>MLAAARRFGARPLARSLSPALPLRARLLATSSPASLAPRQELHGFLVEDVTSVAELKLQAIRLRHQQTGAEWLHIARDDRNNVFSIGFNTSVSDSTGLPHILEHTTLCGSQKYPVRDPFFKMLNRSMATFMNAWTAHDYTQYPFATQNANDYANLQSVYLDSVFNPLLREVDFRQEGWRLERAEAEGAPWALKGVVYNEMKGAFSDPAALYATRAEQHLFAGSTYQYVSGGDPAHIPDLTHEQLVEFHRSRYHPSNARIYSYGSLPLEPQLARVAQVLAPYTHVAPPAAPPMDVADMGERSVTEQGPMDAATGDKQTRFSVAYLANDLRSVYDTFAMRVYSSLLLDGASAPMHRALIDSHIGSDYSANTGYSPYTRRTSLAVGLQGMAEGDIARVESRIRETFLHVHDHGFEPRRVEAALAAVELAYKHRTADFGLALMKSLTTGWFHGVDPVEYLRIGDHVARLRADSLHAGLFESLTERYFLDSRHTLKYTMLADAEYSSRLDQRERAMVDAKVALLTDAAKAELDAKNARLAEEQTRGAEDLSMLPTLTLADVPAEADRCALDMAVAGSTPPVPVQWRTTATNGISYFRGINDVRDKHPELRPYLPLFCDALTYLGTAARDMPEIETDVRLHTGGITFAPFVTTDLANLRHIEAGVSFASHCLDAHIPRMYELVLELLRDTNFGNTDRLRALVGAQASAMFNDVAGAGHAYARRLAASTLSPEAHAQEAFAGLAQVRFIGELARLQDLAPVVEKLRHVHAVVFNKSAVRAAVTTNAGSTDDNQRALEDRLLAGYPVSPKPQLQPQPQEAEGQQPEKFVSRAQRIFCPMPFATNYAAKATLAVPYSHPDSVKLQLLAKYLTPNYLHREIREINGAYGGGAGYSALQGVFSFFSYRDPSPLRTLATFDRSLEWLLTHEITDREITEAKLAVFGDLDAPLSAADEGMAYFTAGITDDMRQQRREQFLQVTPSDLKDVAQRYLLSPEAAAASSVAVIGEQSLAVPSDWTTLRLHAE</sequence>
<keyword evidence="12" id="KW-0482">Metalloprotease</keyword>
<evidence type="ECO:0000256" key="11">
    <source>
        <dbReference type="ARBA" id="ARBA00022946"/>
    </source>
</evidence>
<keyword evidence="18" id="KW-1185">Reference proteome</keyword>
<evidence type="ECO:0000256" key="9">
    <source>
        <dbReference type="ARBA" id="ARBA00022801"/>
    </source>
</evidence>
<dbReference type="PANTHER" id="PTHR43016">
    <property type="entry name" value="PRESEQUENCE PROTEASE"/>
    <property type="match status" value="1"/>
</dbReference>
<reference evidence="17" key="1">
    <citation type="submission" date="2022-07" db="EMBL/GenBank/DDBJ databases">
        <title>Phylogenomic reconstructions and comparative analyses of Kickxellomycotina fungi.</title>
        <authorList>
            <person name="Reynolds N.K."/>
            <person name="Stajich J.E."/>
            <person name="Barry K."/>
            <person name="Grigoriev I.V."/>
            <person name="Crous P."/>
            <person name="Smith M.E."/>
        </authorList>
    </citation>
    <scope>NUCLEOTIDE SEQUENCE</scope>
    <source>
        <strain evidence="17">NBRC 32514</strain>
    </source>
</reference>
<evidence type="ECO:0000256" key="8">
    <source>
        <dbReference type="ARBA" id="ARBA00022723"/>
    </source>
</evidence>
<evidence type="ECO:0000256" key="15">
    <source>
        <dbReference type="ARBA" id="ARBA00045897"/>
    </source>
</evidence>
<evidence type="ECO:0000256" key="1">
    <source>
        <dbReference type="ARBA" id="ARBA00001947"/>
    </source>
</evidence>
<protein>
    <recommendedName>
        <fullName evidence="6">Presequence protease, mitochondrial</fullName>
    </recommendedName>
    <alternativeName>
        <fullName evidence="14">Pitrilysin metalloproteinase</fullName>
    </alternativeName>
</protein>
<dbReference type="SUPFAM" id="SSF63411">
    <property type="entry name" value="LuxS/MPP-like metallohydrolase"/>
    <property type="match status" value="4"/>
</dbReference>
<comment type="similarity">
    <text evidence="4">Belongs to the peptidase M16 family. PreP subfamily.</text>
</comment>
<dbReference type="Pfam" id="PF08367">
    <property type="entry name" value="M16C_assoc"/>
    <property type="match status" value="1"/>
</dbReference>
<evidence type="ECO:0000256" key="3">
    <source>
        <dbReference type="ARBA" id="ARBA00004569"/>
    </source>
</evidence>
<dbReference type="GO" id="GO:0005759">
    <property type="term" value="C:mitochondrial matrix"/>
    <property type="evidence" value="ECO:0007669"/>
    <property type="project" value="UniProtKB-SubCell"/>
</dbReference>
<accession>A0A9W7XZM2</accession>
<dbReference type="Pfam" id="PF05193">
    <property type="entry name" value="Peptidase_M16_C"/>
    <property type="match status" value="1"/>
</dbReference>
<dbReference type="Proteomes" id="UP001149813">
    <property type="component" value="Unassembled WGS sequence"/>
</dbReference>
<dbReference type="InterPro" id="IPR007863">
    <property type="entry name" value="Peptidase_M16_C"/>
</dbReference>
<dbReference type="InterPro" id="IPR013578">
    <property type="entry name" value="Peptidase_M16C_assoc"/>
</dbReference>
<dbReference type="FunFam" id="3.30.830.10:FF:000009">
    <property type="entry name" value="Presequence protease, mitochondrial"/>
    <property type="match status" value="1"/>
</dbReference>
<dbReference type="Pfam" id="PF22516">
    <property type="entry name" value="PreP_C"/>
    <property type="match status" value="1"/>
</dbReference>
<organism evidence="17 18">
    <name type="scientific">Coemansia erecta</name>
    <dbReference type="NCBI Taxonomy" id="147472"/>
    <lineage>
        <taxon>Eukaryota</taxon>
        <taxon>Fungi</taxon>
        <taxon>Fungi incertae sedis</taxon>
        <taxon>Zoopagomycota</taxon>
        <taxon>Kickxellomycotina</taxon>
        <taxon>Kickxellomycetes</taxon>
        <taxon>Kickxellales</taxon>
        <taxon>Kickxellaceae</taxon>
        <taxon>Coemansia</taxon>
    </lineage>
</organism>
<evidence type="ECO:0000256" key="5">
    <source>
        <dbReference type="ARBA" id="ARBA00011853"/>
    </source>
</evidence>
<comment type="caution">
    <text evidence="17">The sequence shown here is derived from an EMBL/GenBank/DDBJ whole genome shotgun (WGS) entry which is preliminary data.</text>
</comment>
<evidence type="ECO:0000256" key="12">
    <source>
        <dbReference type="ARBA" id="ARBA00023049"/>
    </source>
</evidence>
<proteinExistence type="inferred from homology"/>
<keyword evidence="7 17" id="KW-0645">Protease</keyword>
<evidence type="ECO:0000256" key="14">
    <source>
        <dbReference type="ARBA" id="ARBA00034552"/>
    </source>
</evidence>
<dbReference type="SMART" id="SM01264">
    <property type="entry name" value="M16C_associated"/>
    <property type="match status" value="1"/>
</dbReference>
<dbReference type="GO" id="GO:0016485">
    <property type="term" value="P:protein processing"/>
    <property type="evidence" value="ECO:0007669"/>
    <property type="project" value="TreeGrafter"/>
</dbReference>
<feature type="domain" description="Peptidase M16C associated" evidence="16">
    <location>
        <begin position="494"/>
        <end position="745"/>
    </location>
</feature>
<comment type="cofactor">
    <cofactor evidence="1">
        <name>Zn(2+)</name>
        <dbReference type="ChEBI" id="CHEBI:29105"/>
    </cofactor>
</comment>
<evidence type="ECO:0000256" key="6">
    <source>
        <dbReference type="ARBA" id="ARBA00020167"/>
    </source>
</evidence>
<evidence type="ECO:0000259" key="16">
    <source>
        <dbReference type="SMART" id="SM01264"/>
    </source>
</evidence>
<keyword evidence="10" id="KW-0862">Zinc</keyword>
<keyword evidence="8" id="KW-0479">Metal-binding</keyword>
<evidence type="ECO:0000256" key="4">
    <source>
        <dbReference type="ARBA" id="ARBA00007575"/>
    </source>
</evidence>
<evidence type="ECO:0000256" key="7">
    <source>
        <dbReference type="ARBA" id="ARBA00022670"/>
    </source>
</evidence>
<dbReference type="FunFam" id="3.30.830.10:FF:000013">
    <property type="entry name" value="Mitochondrial presequence protease"/>
    <property type="match status" value="1"/>
</dbReference>
<evidence type="ECO:0000256" key="13">
    <source>
        <dbReference type="ARBA" id="ARBA00023128"/>
    </source>
</evidence>
<dbReference type="Gene3D" id="3.30.830.10">
    <property type="entry name" value="Metalloenzyme, LuxS/M16 peptidase-like"/>
    <property type="match status" value="4"/>
</dbReference>
<name>A0A9W7XZM2_9FUNG</name>
<dbReference type="GO" id="GO:0004222">
    <property type="term" value="F:metalloendopeptidase activity"/>
    <property type="evidence" value="ECO:0007669"/>
    <property type="project" value="TreeGrafter"/>
</dbReference>
<dbReference type="AlphaFoldDB" id="A0A9W7XZM2"/>
<comment type="function">
    <text evidence="15">Degrades mitochondrial transit peptides after their cleavage in the intermembrane space or in the matrix, and presequence peptides; clearance of these peptides is required to keep the presequence processing machinery running. Preferentially cleaves the N-terminal side of paired basic amino acid residues. Also degrades other unstructured peptides. May function as an ATP-dependent peptidase as opposed to a metalloendopeptidase.</text>
</comment>
<evidence type="ECO:0000313" key="17">
    <source>
        <dbReference type="EMBL" id="KAJ1721324.1"/>
    </source>
</evidence>
<dbReference type="GO" id="GO:0046872">
    <property type="term" value="F:metal ion binding"/>
    <property type="evidence" value="ECO:0007669"/>
    <property type="project" value="UniProtKB-KW"/>
</dbReference>
<dbReference type="InterPro" id="IPR055130">
    <property type="entry name" value="PreP_C"/>
</dbReference>
<comment type="subunit">
    <text evidence="5">Monomer and homodimer; homodimerization is induced by binding of the substrate.</text>
</comment>
<keyword evidence="13" id="KW-0496">Mitochondrion</keyword>
<evidence type="ECO:0000313" key="18">
    <source>
        <dbReference type="Proteomes" id="UP001149813"/>
    </source>
</evidence>
<dbReference type="PANTHER" id="PTHR43016:SF13">
    <property type="entry name" value="PRESEQUENCE PROTEASE, MITOCHONDRIAL"/>
    <property type="match status" value="1"/>
</dbReference>
<evidence type="ECO:0000256" key="10">
    <source>
        <dbReference type="ARBA" id="ARBA00022833"/>
    </source>
</evidence>
<dbReference type="GO" id="GO:0005758">
    <property type="term" value="C:mitochondrial intermembrane space"/>
    <property type="evidence" value="ECO:0007669"/>
    <property type="project" value="UniProtKB-SubCell"/>
</dbReference>
<dbReference type="EMBL" id="JANBOJ010000180">
    <property type="protein sequence ID" value="KAJ1721324.1"/>
    <property type="molecule type" value="Genomic_DNA"/>
</dbReference>
<comment type="subcellular location">
    <subcellularLocation>
        <location evidence="3">Mitochondrion intermembrane space</location>
    </subcellularLocation>
    <subcellularLocation>
        <location evidence="2">Mitochondrion matrix</location>
    </subcellularLocation>
</comment>
<dbReference type="OrthoDB" id="10250783at2759"/>
<gene>
    <name evidence="17" type="primary">CYM1</name>
    <name evidence="17" type="ORF">LPJ53_004148</name>
</gene>
<dbReference type="InterPro" id="IPR011249">
    <property type="entry name" value="Metalloenz_LuxS/M16"/>
</dbReference>